<feature type="domain" description="Beta-mannosidase-like galactose-binding" evidence="19">
    <location>
        <begin position="29"/>
        <end position="192"/>
    </location>
</feature>
<dbReference type="PANTHER" id="PTHR43730">
    <property type="entry name" value="BETA-MANNOSIDASE"/>
    <property type="match status" value="1"/>
</dbReference>
<dbReference type="Gene3D" id="2.60.120.260">
    <property type="entry name" value="Galactose-binding domain-like"/>
    <property type="match status" value="1"/>
</dbReference>
<protein>
    <recommendedName>
        <fullName evidence="14">Beta-mannosidase B</fullName>
        <ecNumber evidence="6">3.2.1.25</ecNumber>
    </recommendedName>
    <alternativeName>
        <fullName evidence="15">Mannanase B</fullName>
    </alternativeName>
</protein>
<keyword evidence="21" id="KW-1185">Reference proteome</keyword>
<evidence type="ECO:0000256" key="9">
    <source>
        <dbReference type="ARBA" id="ARBA00022801"/>
    </source>
</evidence>
<keyword evidence="11" id="KW-0458">Lysosome</keyword>
<evidence type="ECO:0000256" key="2">
    <source>
        <dbReference type="ARBA" id="ARBA00004371"/>
    </source>
</evidence>
<dbReference type="InterPro" id="IPR013783">
    <property type="entry name" value="Ig-like_fold"/>
</dbReference>
<evidence type="ECO:0000256" key="7">
    <source>
        <dbReference type="ARBA" id="ARBA00022525"/>
    </source>
</evidence>
<evidence type="ECO:0000259" key="19">
    <source>
        <dbReference type="Pfam" id="PF22666"/>
    </source>
</evidence>
<dbReference type="InterPro" id="IPR008979">
    <property type="entry name" value="Galactose-bd-like_sf"/>
</dbReference>
<keyword evidence="7" id="KW-0964">Secreted</keyword>
<dbReference type="SUPFAM" id="SSF49785">
    <property type="entry name" value="Galactose-binding domain-like"/>
    <property type="match status" value="1"/>
</dbReference>
<dbReference type="FunFam" id="2.60.120.260:FF:000060">
    <property type="entry name" value="Probable beta-mannosidase"/>
    <property type="match status" value="1"/>
</dbReference>
<dbReference type="GO" id="GO:0005576">
    <property type="term" value="C:extracellular region"/>
    <property type="evidence" value="ECO:0007669"/>
    <property type="project" value="UniProtKB-SubCell"/>
</dbReference>
<dbReference type="InterPro" id="IPR050887">
    <property type="entry name" value="Beta-mannosidase_GH2"/>
</dbReference>
<dbReference type="Gene3D" id="2.60.40.10">
    <property type="entry name" value="Immunoglobulins"/>
    <property type="match status" value="3"/>
</dbReference>
<dbReference type="Pfam" id="PF00703">
    <property type="entry name" value="Glyco_hydro_2"/>
    <property type="match status" value="1"/>
</dbReference>
<evidence type="ECO:0000256" key="4">
    <source>
        <dbReference type="ARBA" id="ARBA00004740"/>
    </source>
</evidence>
<dbReference type="GO" id="GO:0006516">
    <property type="term" value="P:glycoprotein catabolic process"/>
    <property type="evidence" value="ECO:0007669"/>
    <property type="project" value="TreeGrafter"/>
</dbReference>
<dbReference type="Proteomes" id="UP000288227">
    <property type="component" value="Unassembled WGS sequence"/>
</dbReference>
<dbReference type="PANTHER" id="PTHR43730:SF1">
    <property type="entry name" value="BETA-MANNOSIDASE"/>
    <property type="match status" value="1"/>
</dbReference>
<comment type="pathway">
    <text evidence="4">Glycan metabolism; N-glycan degradation.</text>
</comment>
<evidence type="ECO:0000259" key="18">
    <source>
        <dbReference type="Pfam" id="PF17786"/>
    </source>
</evidence>
<dbReference type="OrthoDB" id="9801077at2"/>
<comment type="caution">
    <text evidence="20">The sequence shown here is derived from an EMBL/GenBank/DDBJ whole genome shotgun (WGS) entry which is preliminary data.</text>
</comment>
<keyword evidence="9" id="KW-0378">Hydrolase</keyword>
<keyword evidence="8" id="KW-0732">Signal</keyword>
<evidence type="ECO:0000256" key="5">
    <source>
        <dbReference type="ARBA" id="ARBA00011738"/>
    </source>
</evidence>
<dbReference type="Gene3D" id="3.20.20.80">
    <property type="entry name" value="Glycosidases"/>
    <property type="match status" value="1"/>
</dbReference>
<dbReference type="FunFam" id="3.20.20.80:FF:000050">
    <property type="entry name" value="Beta-mannosidase B"/>
    <property type="match status" value="1"/>
</dbReference>
<dbReference type="SUPFAM" id="SSF51445">
    <property type="entry name" value="(Trans)glycosidases"/>
    <property type="match status" value="1"/>
</dbReference>
<accession>A0A401U9N3</accession>
<name>A0A401U9N3_9BACT</name>
<keyword evidence="12" id="KW-0326">Glycosidase</keyword>
<feature type="domain" description="Mannosidase Ig/CBM-like" evidence="18">
    <location>
        <begin position="669"/>
        <end position="755"/>
    </location>
</feature>
<evidence type="ECO:0000256" key="11">
    <source>
        <dbReference type="ARBA" id="ARBA00023228"/>
    </source>
</evidence>
<dbReference type="GO" id="GO:0005764">
    <property type="term" value="C:lysosome"/>
    <property type="evidence" value="ECO:0007669"/>
    <property type="project" value="UniProtKB-SubCell"/>
</dbReference>
<gene>
    <name evidence="20" type="ORF">SanaruYs_18160</name>
</gene>
<evidence type="ECO:0000256" key="3">
    <source>
        <dbReference type="ARBA" id="ARBA00004613"/>
    </source>
</evidence>
<evidence type="ECO:0000259" key="17">
    <source>
        <dbReference type="Pfam" id="PF17753"/>
    </source>
</evidence>
<dbReference type="InterPro" id="IPR041625">
    <property type="entry name" value="Beta-mannosidase_Ig"/>
</dbReference>
<dbReference type="GO" id="GO:0004567">
    <property type="term" value="F:beta-mannosidase activity"/>
    <property type="evidence" value="ECO:0007669"/>
    <property type="project" value="UniProtKB-EC"/>
</dbReference>
<dbReference type="EC" id="3.2.1.25" evidence="6"/>
<comment type="subunit">
    <text evidence="5">Homodimer.</text>
</comment>
<feature type="domain" description="Beta-mannosidase Ig-fold" evidence="17">
    <location>
        <begin position="758"/>
        <end position="834"/>
    </location>
</feature>
<evidence type="ECO:0000256" key="15">
    <source>
        <dbReference type="ARBA" id="ARBA00041614"/>
    </source>
</evidence>
<dbReference type="InterPro" id="IPR017853">
    <property type="entry name" value="GH"/>
</dbReference>
<dbReference type="SUPFAM" id="SSF49303">
    <property type="entry name" value="beta-Galactosidase/glucuronidase domain"/>
    <property type="match status" value="3"/>
</dbReference>
<dbReference type="Pfam" id="PF22666">
    <property type="entry name" value="Glyco_hydro_2_N2"/>
    <property type="match status" value="1"/>
</dbReference>
<dbReference type="GO" id="GO:0005975">
    <property type="term" value="P:carbohydrate metabolic process"/>
    <property type="evidence" value="ECO:0007669"/>
    <property type="project" value="InterPro"/>
</dbReference>
<dbReference type="InterPro" id="IPR006102">
    <property type="entry name" value="Ig-like_GH2"/>
</dbReference>
<evidence type="ECO:0000256" key="1">
    <source>
        <dbReference type="ARBA" id="ARBA00000829"/>
    </source>
</evidence>
<evidence type="ECO:0000256" key="6">
    <source>
        <dbReference type="ARBA" id="ARBA00012754"/>
    </source>
</evidence>
<comment type="subcellular location">
    <subcellularLocation>
        <location evidence="2">Lysosome</location>
    </subcellularLocation>
    <subcellularLocation>
        <location evidence="3">Secreted</location>
    </subcellularLocation>
</comment>
<comment type="catalytic activity">
    <reaction evidence="1">
        <text>Hydrolysis of terminal, non-reducing beta-D-mannose residues in beta-D-mannosides.</text>
        <dbReference type="EC" id="3.2.1.25"/>
    </reaction>
</comment>
<dbReference type="InterPro" id="IPR036156">
    <property type="entry name" value="Beta-gal/glucu_dom_sf"/>
</dbReference>
<evidence type="ECO:0000256" key="12">
    <source>
        <dbReference type="ARBA" id="ARBA00023295"/>
    </source>
</evidence>
<organism evidence="20 21">
    <name type="scientific">Chryseotalea sanaruensis</name>
    <dbReference type="NCBI Taxonomy" id="2482724"/>
    <lineage>
        <taxon>Bacteria</taxon>
        <taxon>Pseudomonadati</taxon>
        <taxon>Bacteroidota</taxon>
        <taxon>Cytophagia</taxon>
        <taxon>Cytophagales</taxon>
        <taxon>Chryseotaleaceae</taxon>
        <taxon>Chryseotalea</taxon>
    </lineage>
</organism>
<proteinExistence type="inferred from homology"/>
<dbReference type="Pfam" id="PF17786">
    <property type="entry name" value="Mannosidase_ig"/>
    <property type="match status" value="1"/>
</dbReference>
<evidence type="ECO:0000313" key="21">
    <source>
        <dbReference type="Proteomes" id="UP000288227"/>
    </source>
</evidence>
<dbReference type="InterPro" id="IPR041447">
    <property type="entry name" value="Mannosidase_ig"/>
</dbReference>
<feature type="domain" description="Glycoside hydrolase family 2 immunoglobulin-like beta-sandwich" evidence="16">
    <location>
        <begin position="211"/>
        <end position="309"/>
    </location>
</feature>
<reference evidence="20 21" key="1">
    <citation type="submission" date="2018-11" db="EMBL/GenBank/DDBJ databases">
        <title>Chryseotalea sanarue gen. nov., sp., nov., a member of the family Cytophagaceae, isolated from a brackish lake in Hamamatsu Japan.</title>
        <authorList>
            <person name="Maejima Y."/>
            <person name="Iino T."/>
            <person name="Muraguchi Y."/>
            <person name="Fukuda K."/>
            <person name="Ohkuma M."/>
            <person name="Moriuchi R."/>
            <person name="Dohra H."/>
            <person name="Kimbara K."/>
            <person name="Shintani M."/>
        </authorList>
    </citation>
    <scope>NUCLEOTIDE SEQUENCE [LARGE SCALE GENOMIC DNA]</scope>
    <source>
        <strain evidence="20 21">Ys</strain>
    </source>
</reference>
<evidence type="ECO:0000256" key="8">
    <source>
        <dbReference type="ARBA" id="ARBA00022729"/>
    </source>
</evidence>
<evidence type="ECO:0000256" key="10">
    <source>
        <dbReference type="ARBA" id="ARBA00023180"/>
    </source>
</evidence>
<evidence type="ECO:0000256" key="14">
    <source>
        <dbReference type="ARBA" id="ARBA00041069"/>
    </source>
</evidence>
<evidence type="ECO:0000256" key="13">
    <source>
        <dbReference type="ARBA" id="ARBA00038429"/>
    </source>
</evidence>
<comment type="similarity">
    <text evidence="13">Belongs to the glycosyl hydrolase 2 family. Beta-mannosidase B subfamily.</text>
</comment>
<dbReference type="RefSeq" id="WP_127122245.1">
    <property type="nucleotide sequence ID" value="NZ_BHXQ01000003.1"/>
</dbReference>
<dbReference type="InterPro" id="IPR054593">
    <property type="entry name" value="Beta-mannosidase-like_N2"/>
</dbReference>
<dbReference type="EMBL" id="BHXQ01000003">
    <property type="protein sequence ID" value="GCC51590.1"/>
    <property type="molecule type" value="Genomic_DNA"/>
</dbReference>
<dbReference type="AlphaFoldDB" id="A0A401U9N3"/>
<keyword evidence="10" id="KW-0325">Glycoprotein</keyword>
<evidence type="ECO:0000259" key="16">
    <source>
        <dbReference type="Pfam" id="PF00703"/>
    </source>
</evidence>
<evidence type="ECO:0000313" key="20">
    <source>
        <dbReference type="EMBL" id="GCC51590.1"/>
    </source>
</evidence>
<dbReference type="Pfam" id="PF17753">
    <property type="entry name" value="Ig_mannosidase"/>
    <property type="match status" value="1"/>
</dbReference>
<sequence length="837" mass="96762">MRHILILLCYLPTISAFCQVEKVSIDQQWKFRQTGKQEWLPATVPGTVHTDLLANKKIEDPFFGTNEMALQWIDTLSWEYQTAFIYTFNKKHKKVYLNFEGLDTYATIYLNDSPIGNTDNMFRTWKFDVTKNIKAGKNTIRIIFQPASSIGKAEVKKLNYTLPGDEKVFTRKAAYHYGWDWGPRFVTCGIWKPVSLEIESDHPIIDHHQFLIQELTEKEAKAFLKSAVRISEPSTIKISVFDKVNNTLLGISTHAVSKDSIVQTNIIISNPKLWWCNGYGEPNLYTLKIVIENLPTKTRQDQEMRVGLRTITLVQERDSLGKSFYFKLNGKPIFSKGANYIPPDNFLPRIKKGKYKEIVERAKAANMNMLRVWGGGVYADDAFYEACDEAGILVWQDFMFACAMYPGDDHFIDNVRQEATEQVIRLRNHASLALWCGNNEISEGWYNWGWQKQLGYSKNDSSKIWNDYLKLFEKVLPEVVNQYDQPAVYWPSSPKYGWGRKQSLLEGDIHYWGVWWGMQPFSVYDEKIGRFMSEYGFQGMPSQEVYTNITNEKNINLQSPVVKHHQKHPTGFETIDHYLRESYKAPEEFTDYGYVSQLVQADGMKIAIEAHRRNQPYCMGSLYWQLNDCWPVTSWSSIDHLNIPKASHYAITRAFSSNITSILKEEHYYKVYLITDHSEALSLTISLLKLNGEKIWEETSKIKSEPLFAKVVYQKDSVSLLQNYNLSDLVLIANVSDAKGNIVDTNHFYFVEPKDLELKKPQLTWSLNLKKKTIIIKNGDALAKNVQIMANPLVEFSKNYFDLGAGKSIRVNFTTSSPVQEIKKHLQLKSLYDTYEH</sequence>